<dbReference type="PANTHER" id="PTHR35530:SF1">
    <property type="entry name" value="2-HYDROXYMUCONATE TAUTOMERASE"/>
    <property type="match status" value="1"/>
</dbReference>
<sequence length="104" mass="11631">MDRAHRRSDRRGVRPPRQPHQRPVRQPWLGHSEVRVMPMVEITLAEGRTPQQIRTLLAAVSDAVHRSIGVPKANIRVVVREVPPTHWCAGGVTLAERAAAAKET</sequence>
<keyword evidence="6" id="KW-1185">Reference proteome</keyword>
<dbReference type="GO" id="GO:0016853">
    <property type="term" value="F:isomerase activity"/>
    <property type="evidence" value="ECO:0007669"/>
    <property type="project" value="UniProtKB-KW"/>
</dbReference>
<comment type="caution">
    <text evidence="5">The sequence shown here is derived from an EMBL/GenBank/DDBJ whole genome shotgun (WGS) entry which is preliminary data.</text>
</comment>
<evidence type="ECO:0000259" key="4">
    <source>
        <dbReference type="Pfam" id="PF01361"/>
    </source>
</evidence>
<reference evidence="5 6" key="1">
    <citation type="submission" date="2019-07" db="EMBL/GenBank/DDBJ databases">
        <title>New species of Amycolatopsis and Streptomyces.</title>
        <authorList>
            <person name="Duangmal K."/>
            <person name="Teo W.F.A."/>
            <person name="Lipun K."/>
        </authorList>
    </citation>
    <scope>NUCLEOTIDE SEQUENCE [LARGE SCALE GENOMIC DNA]</scope>
    <source>
        <strain evidence="5 6">JCM 30562</strain>
    </source>
</reference>
<feature type="compositionally biased region" description="Basic residues" evidence="3">
    <location>
        <begin position="1"/>
        <end position="23"/>
    </location>
</feature>
<dbReference type="InterPro" id="IPR014347">
    <property type="entry name" value="Tautomerase/MIF_sf"/>
</dbReference>
<evidence type="ECO:0000256" key="2">
    <source>
        <dbReference type="ARBA" id="ARBA00023235"/>
    </source>
</evidence>
<comment type="similarity">
    <text evidence="1">Belongs to the 4-oxalocrotonate tautomerase family.</text>
</comment>
<dbReference type="Proteomes" id="UP000318578">
    <property type="component" value="Unassembled WGS sequence"/>
</dbReference>
<name>A0A558ABQ1_9PSEU</name>
<proteinExistence type="inferred from homology"/>
<dbReference type="InterPro" id="IPR004370">
    <property type="entry name" value="4-OT-like_dom"/>
</dbReference>
<dbReference type="OrthoDB" id="4965437at2"/>
<dbReference type="Pfam" id="PF01361">
    <property type="entry name" value="Tautomerase"/>
    <property type="match status" value="1"/>
</dbReference>
<dbReference type="EMBL" id="VJZA01000024">
    <property type="protein sequence ID" value="TVT21692.1"/>
    <property type="molecule type" value="Genomic_DNA"/>
</dbReference>
<evidence type="ECO:0000313" key="5">
    <source>
        <dbReference type="EMBL" id="TVT21692.1"/>
    </source>
</evidence>
<dbReference type="PANTHER" id="PTHR35530">
    <property type="entry name" value="TAUTOMERASE-RELATED"/>
    <property type="match status" value="1"/>
</dbReference>
<protein>
    <recommendedName>
        <fullName evidence="4">4-oxalocrotonate tautomerase-like domain-containing protein</fullName>
    </recommendedName>
</protein>
<evidence type="ECO:0000256" key="3">
    <source>
        <dbReference type="SAM" id="MobiDB-lite"/>
    </source>
</evidence>
<accession>A0A558ABQ1</accession>
<dbReference type="Gene3D" id="3.30.429.10">
    <property type="entry name" value="Macrophage Migration Inhibitory Factor"/>
    <property type="match status" value="1"/>
</dbReference>
<keyword evidence="2" id="KW-0413">Isomerase</keyword>
<evidence type="ECO:0000313" key="6">
    <source>
        <dbReference type="Proteomes" id="UP000318578"/>
    </source>
</evidence>
<evidence type="ECO:0000256" key="1">
    <source>
        <dbReference type="ARBA" id="ARBA00006723"/>
    </source>
</evidence>
<feature type="domain" description="4-oxalocrotonate tautomerase-like" evidence="4">
    <location>
        <begin position="38"/>
        <end position="96"/>
    </location>
</feature>
<dbReference type="SUPFAM" id="SSF55331">
    <property type="entry name" value="Tautomerase/MIF"/>
    <property type="match status" value="1"/>
</dbReference>
<feature type="region of interest" description="Disordered" evidence="3">
    <location>
        <begin position="1"/>
        <end position="30"/>
    </location>
</feature>
<dbReference type="AlphaFoldDB" id="A0A558ABQ1"/>
<organism evidence="5 6">
    <name type="scientific">Amycolatopsis acidiphila</name>
    <dbReference type="NCBI Taxonomy" id="715473"/>
    <lineage>
        <taxon>Bacteria</taxon>
        <taxon>Bacillati</taxon>
        <taxon>Actinomycetota</taxon>
        <taxon>Actinomycetes</taxon>
        <taxon>Pseudonocardiales</taxon>
        <taxon>Pseudonocardiaceae</taxon>
        <taxon>Amycolatopsis</taxon>
    </lineage>
</organism>
<gene>
    <name evidence="5" type="ORF">FNH06_16165</name>
</gene>